<evidence type="ECO:0000256" key="1">
    <source>
        <dbReference type="ARBA" id="ARBA00004571"/>
    </source>
</evidence>
<evidence type="ECO:0000256" key="10">
    <source>
        <dbReference type="ARBA" id="ARBA00023237"/>
    </source>
</evidence>
<evidence type="ECO:0000313" key="15">
    <source>
        <dbReference type="EMBL" id="MFC3302531.1"/>
    </source>
</evidence>
<evidence type="ECO:0000256" key="6">
    <source>
        <dbReference type="ARBA" id="ARBA00023004"/>
    </source>
</evidence>
<evidence type="ECO:0000256" key="7">
    <source>
        <dbReference type="ARBA" id="ARBA00023065"/>
    </source>
</evidence>
<evidence type="ECO:0000256" key="2">
    <source>
        <dbReference type="ARBA" id="ARBA00022448"/>
    </source>
</evidence>
<proteinExistence type="inferred from homology"/>
<evidence type="ECO:0000256" key="5">
    <source>
        <dbReference type="ARBA" id="ARBA00022692"/>
    </source>
</evidence>
<evidence type="ECO:0000256" key="12">
    <source>
        <dbReference type="RuleBase" id="RU003357"/>
    </source>
</evidence>
<keyword evidence="6" id="KW-0408">Iron</keyword>
<keyword evidence="4" id="KW-0410">Iron transport</keyword>
<dbReference type="InterPro" id="IPR000531">
    <property type="entry name" value="Beta-barrel_TonB"/>
</dbReference>
<keyword evidence="7" id="KW-0406">Ion transport</keyword>
<dbReference type="InterPro" id="IPR036942">
    <property type="entry name" value="Beta-barrel_TonB_sf"/>
</dbReference>
<keyword evidence="5 11" id="KW-0812">Transmembrane</keyword>
<dbReference type="RefSeq" id="WP_189570865.1">
    <property type="nucleotide sequence ID" value="NZ_BMXU01000001.1"/>
</dbReference>
<evidence type="ECO:0000256" key="4">
    <source>
        <dbReference type="ARBA" id="ARBA00022496"/>
    </source>
</evidence>
<evidence type="ECO:0000313" key="16">
    <source>
        <dbReference type="Proteomes" id="UP001595607"/>
    </source>
</evidence>
<dbReference type="SUPFAM" id="SSF56935">
    <property type="entry name" value="Porins"/>
    <property type="match status" value="1"/>
</dbReference>
<keyword evidence="15" id="KW-0675">Receptor</keyword>
<name>A0ABV7MBG4_9PROT</name>
<keyword evidence="3 11" id="KW-1134">Transmembrane beta strand</keyword>
<dbReference type="InterPro" id="IPR012910">
    <property type="entry name" value="Plug_dom"/>
</dbReference>
<evidence type="ECO:0000259" key="13">
    <source>
        <dbReference type="Pfam" id="PF00593"/>
    </source>
</evidence>
<dbReference type="PROSITE" id="PS52016">
    <property type="entry name" value="TONB_DEPENDENT_REC_3"/>
    <property type="match status" value="1"/>
</dbReference>
<comment type="similarity">
    <text evidence="11 12">Belongs to the TonB-dependent receptor family.</text>
</comment>
<sequence length="803" mass="87762">MTSAHAQTDDVEDGIEEDDVITVTARRKDETILEAPVAVSAFDRDAIENLQLLNIDDVARFTPGLSFSKAFGRATERPVIRGQSNVLAGVQFGVESGTAYFVDGVYYAGSIQNLDPNELERVEVVKGPQSALYGRNTYAGAINFITRGGTDEPSGSFTLRAGSNDTIDAAASFAGPILPTLNGRLTVRSYEYGGEFRNEVTGELVGQEETFSVGAVLDWEPTENFNSRLRYNYNSDKDGPLPIFLQDASENNCEPGYRSLSSIYYVPGYQGVPFPRPAYTNQNQYYCGVIEPGQVALNTGPDADGIPNVIPGALEGTSFVPIYGLADGTAFDGIDRKQKLISWINELELGGGYNLKFLAGYRDEELKQGYDSDHSPVNWFIFGPQAEPFFANTTRDEVEDYSLELKLSSPTDQRLRWLLGLYYYEQEIKDFDITFSDIEGNDPANFQGDRGIENQAIFAFVEYDITDNLSLTVEGRYAEETKTDSNSPIGEAEFDAFTPRVTLDYDLPNGGVVYALYAEGVKPGGLNGAEGAEVGNPDYRQEESKNYEIGIKTPLIAGLNMTSALFFTDATDVQLTTALATPSGALNSIATNQGSGEIFGFEIEVAGNLNEWFSTAVNYAYVDSEFTKGCDPDEWIITSGGGILNDPANQTGTDFTADFPGSGPASCSIEGRQFPLTSKHQASGFLRYDSPNVGPMGSNFFASLDVTYESSKFVQVHNRAETGDATILGGRIGFDHENWTLSAYGQNINDEDSIVMATRWLQNPYFFANINTAPTGASTSPPRAFFGTLRRGPQYGVELRYRF</sequence>
<dbReference type="Pfam" id="PF07715">
    <property type="entry name" value="Plug"/>
    <property type="match status" value="1"/>
</dbReference>
<dbReference type="EMBL" id="JBHRVA010000002">
    <property type="protein sequence ID" value="MFC3302531.1"/>
    <property type="molecule type" value="Genomic_DNA"/>
</dbReference>
<gene>
    <name evidence="15" type="ORF">ACFONP_07280</name>
</gene>
<dbReference type="InterPro" id="IPR039426">
    <property type="entry name" value="TonB-dep_rcpt-like"/>
</dbReference>
<evidence type="ECO:0000256" key="3">
    <source>
        <dbReference type="ARBA" id="ARBA00022452"/>
    </source>
</evidence>
<dbReference type="Proteomes" id="UP001595607">
    <property type="component" value="Unassembled WGS sequence"/>
</dbReference>
<accession>A0ABV7MBG4</accession>
<reference evidence="16" key="1">
    <citation type="journal article" date="2019" name="Int. J. Syst. Evol. Microbiol.">
        <title>The Global Catalogue of Microorganisms (GCM) 10K type strain sequencing project: providing services to taxonomists for standard genome sequencing and annotation.</title>
        <authorList>
            <consortium name="The Broad Institute Genomics Platform"/>
            <consortium name="The Broad Institute Genome Sequencing Center for Infectious Disease"/>
            <person name="Wu L."/>
            <person name="Ma J."/>
        </authorList>
    </citation>
    <scope>NUCLEOTIDE SEQUENCE [LARGE SCALE GENOMIC DNA]</scope>
    <source>
        <strain evidence="16">KCTC 22245</strain>
    </source>
</reference>
<evidence type="ECO:0000256" key="9">
    <source>
        <dbReference type="ARBA" id="ARBA00023136"/>
    </source>
</evidence>
<dbReference type="PANTHER" id="PTHR32552">
    <property type="entry name" value="FERRICHROME IRON RECEPTOR-RELATED"/>
    <property type="match status" value="1"/>
</dbReference>
<organism evidence="15 16">
    <name type="scientific">Parvularcula lutaonensis</name>
    <dbReference type="NCBI Taxonomy" id="491923"/>
    <lineage>
        <taxon>Bacteria</taxon>
        <taxon>Pseudomonadati</taxon>
        <taxon>Pseudomonadota</taxon>
        <taxon>Alphaproteobacteria</taxon>
        <taxon>Parvularculales</taxon>
        <taxon>Parvularculaceae</taxon>
        <taxon>Parvularcula</taxon>
    </lineage>
</organism>
<keyword evidence="8 12" id="KW-0798">TonB box</keyword>
<comment type="subcellular location">
    <subcellularLocation>
        <location evidence="1 11">Cell outer membrane</location>
        <topology evidence="1 11">Multi-pass membrane protein</topology>
    </subcellularLocation>
</comment>
<evidence type="ECO:0000256" key="8">
    <source>
        <dbReference type="ARBA" id="ARBA00023077"/>
    </source>
</evidence>
<keyword evidence="2 11" id="KW-0813">Transport</keyword>
<keyword evidence="16" id="KW-1185">Reference proteome</keyword>
<comment type="caution">
    <text evidence="15">The sequence shown here is derived from an EMBL/GenBank/DDBJ whole genome shotgun (WGS) entry which is preliminary data.</text>
</comment>
<evidence type="ECO:0000256" key="11">
    <source>
        <dbReference type="PROSITE-ProRule" id="PRU01360"/>
    </source>
</evidence>
<protein>
    <submittedName>
        <fullName evidence="15">TonB-dependent receptor</fullName>
    </submittedName>
</protein>
<keyword evidence="10 11" id="KW-0998">Cell outer membrane</keyword>
<dbReference type="CDD" id="cd01347">
    <property type="entry name" value="ligand_gated_channel"/>
    <property type="match status" value="1"/>
</dbReference>
<dbReference type="Pfam" id="PF00593">
    <property type="entry name" value="TonB_dep_Rec_b-barrel"/>
    <property type="match status" value="1"/>
</dbReference>
<dbReference type="Gene3D" id="2.40.170.20">
    <property type="entry name" value="TonB-dependent receptor, beta-barrel domain"/>
    <property type="match status" value="2"/>
</dbReference>
<evidence type="ECO:0000259" key="14">
    <source>
        <dbReference type="Pfam" id="PF07715"/>
    </source>
</evidence>
<feature type="domain" description="TonB-dependent receptor-like beta-barrel" evidence="13">
    <location>
        <begin position="321"/>
        <end position="748"/>
    </location>
</feature>
<dbReference type="PANTHER" id="PTHR32552:SF81">
    <property type="entry name" value="TONB-DEPENDENT OUTER MEMBRANE RECEPTOR"/>
    <property type="match status" value="1"/>
</dbReference>
<feature type="domain" description="TonB-dependent receptor plug" evidence="14">
    <location>
        <begin position="33"/>
        <end position="141"/>
    </location>
</feature>
<keyword evidence="9 11" id="KW-0472">Membrane</keyword>